<keyword evidence="1" id="KW-0472">Membrane</keyword>
<dbReference type="Pfam" id="PF16344">
    <property type="entry name" value="FecR_C"/>
    <property type="match status" value="1"/>
</dbReference>
<evidence type="ECO:0000256" key="1">
    <source>
        <dbReference type="SAM" id="Phobius"/>
    </source>
</evidence>
<dbReference type="OrthoDB" id="1523735at2"/>
<evidence type="ECO:0000313" key="5">
    <source>
        <dbReference type="Proteomes" id="UP000247973"/>
    </source>
</evidence>
<feature type="transmembrane region" description="Helical" evidence="1">
    <location>
        <begin position="86"/>
        <end position="108"/>
    </location>
</feature>
<organism evidence="4 5">
    <name type="scientific">Dysgonomonas alginatilytica</name>
    <dbReference type="NCBI Taxonomy" id="1605892"/>
    <lineage>
        <taxon>Bacteria</taxon>
        <taxon>Pseudomonadati</taxon>
        <taxon>Bacteroidota</taxon>
        <taxon>Bacteroidia</taxon>
        <taxon>Bacteroidales</taxon>
        <taxon>Dysgonomonadaceae</taxon>
        <taxon>Dysgonomonas</taxon>
    </lineage>
</organism>
<dbReference type="Gene3D" id="2.60.120.1440">
    <property type="match status" value="1"/>
</dbReference>
<protein>
    <submittedName>
        <fullName evidence="4">Ferric-dicitrate binding protein FerR (Iron transport regulator)</fullName>
    </submittedName>
</protein>
<evidence type="ECO:0000313" key="4">
    <source>
        <dbReference type="EMBL" id="PXV68762.1"/>
    </source>
</evidence>
<dbReference type="PIRSF" id="PIRSF018266">
    <property type="entry name" value="FecR"/>
    <property type="match status" value="1"/>
</dbReference>
<dbReference type="RefSeq" id="WP_110308756.1">
    <property type="nucleotide sequence ID" value="NZ_QICL01000001.1"/>
</dbReference>
<feature type="domain" description="FecR protein" evidence="2">
    <location>
        <begin position="124"/>
        <end position="214"/>
    </location>
</feature>
<evidence type="ECO:0000259" key="3">
    <source>
        <dbReference type="Pfam" id="PF16344"/>
    </source>
</evidence>
<dbReference type="Pfam" id="PF04773">
    <property type="entry name" value="FecR"/>
    <property type="match status" value="1"/>
</dbReference>
<feature type="domain" description="Protein FecR C-terminal" evidence="3">
    <location>
        <begin position="258"/>
        <end position="326"/>
    </location>
</feature>
<dbReference type="EMBL" id="QICL01000001">
    <property type="protein sequence ID" value="PXV68762.1"/>
    <property type="molecule type" value="Genomic_DNA"/>
</dbReference>
<dbReference type="PANTHER" id="PTHR30273:SF2">
    <property type="entry name" value="PROTEIN FECR"/>
    <property type="match status" value="1"/>
</dbReference>
<dbReference type="Gene3D" id="3.55.50.30">
    <property type="match status" value="1"/>
</dbReference>
<accession>A0A2V3PUI3</accession>
<gene>
    <name evidence="4" type="ORF">CLV62_10125</name>
</gene>
<dbReference type="InterPro" id="IPR032508">
    <property type="entry name" value="FecR_C"/>
</dbReference>
<name>A0A2V3PUI3_9BACT</name>
<keyword evidence="5" id="KW-1185">Reference proteome</keyword>
<evidence type="ECO:0000259" key="2">
    <source>
        <dbReference type="Pfam" id="PF04773"/>
    </source>
</evidence>
<dbReference type="InterPro" id="IPR012373">
    <property type="entry name" value="Ferrdict_sens_TM"/>
</dbReference>
<dbReference type="PANTHER" id="PTHR30273">
    <property type="entry name" value="PERIPLASMIC SIGNAL SENSOR AND SIGMA FACTOR ACTIVATOR FECR-RELATED"/>
    <property type="match status" value="1"/>
</dbReference>
<proteinExistence type="predicted"/>
<dbReference type="GO" id="GO:0016989">
    <property type="term" value="F:sigma factor antagonist activity"/>
    <property type="evidence" value="ECO:0007669"/>
    <property type="project" value="TreeGrafter"/>
</dbReference>
<keyword evidence="1" id="KW-0812">Transmembrane</keyword>
<keyword evidence="1" id="KW-1133">Transmembrane helix</keyword>
<sequence>MLKHEELIVKYLDKSCTREEEEELLAWLEVSEENKELFSSLSSLWLMSKAELEDDLETELALARFRERIGTEKSSIREVQKVKLPLLYKILQVAAIFLILFNVVYFLYKDDKENEIRIINRLLTADSKGKFILPDSTVVWLNAHSVLEYPEHFAEDKREVHLKGEAYFEVKKDSAAPFWVNADDIKVRVLGTSFLVQNYDKNDYVETILTEGAVNITSSHFKEMAIVPNERVLYLKKGDSLKCEIVNTNYYTSWINEKLVFDNLSLANIIINLNKWYGVDIECSKDIAESTNMSFTVCRESLDEILEAMEEIAPIRYKHEGYKVYITKKGGK</sequence>
<dbReference type="InterPro" id="IPR006860">
    <property type="entry name" value="FecR"/>
</dbReference>
<dbReference type="AlphaFoldDB" id="A0A2V3PUI3"/>
<dbReference type="Proteomes" id="UP000247973">
    <property type="component" value="Unassembled WGS sequence"/>
</dbReference>
<reference evidence="4 5" key="1">
    <citation type="submission" date="2018-03" db="EMBL/GenBank/DDBJ databases">
        <title>Genomic Encyclopedia of Archaeal and Bacterial Type Strains, Phase II (KMG-II): from individual species to whole genera.</title>
        <authorList>
            <person name="Goeker M."/>
        </authorList>
    </citation>
    <scope>NUCLEOTIDE SEQUENCE [LARGE SCALE GENOMIC DNA]</scope>
    <source>
        <strain evidence="4 5">DSM 100214</strain>
    </source>
</reference>
<comment type="caution">
    <text evidence="4">The sequence shown here is derived from an EMBL/GenBank/DDBJ whole genome shotgun (WGS) entry which is preliminary data.</text>
</comment>